<protein>
    <submittedName>
        <fullName evidence="1">Uncharacterized protein</fullName>
    </submittedName>
</protein>
<name>A0A059FQV0_9PROT</name>
<dbReference type="PATRIC" id="fig|1280950.3.peg.1710"/>
<dbReference type="AlphaFoldDB" id="A0A059FQV0"/>
<accession>A0A059FQV0</accession>
<gene>
    <name evidence="1" type="ORF">HJO_08552</name>
</gene>
<dbReference type="EMBL" id="ARYK01000003">
    <property type="protein sequence ID" value="KCZ92992.1"/>
    <property type="molecule type" value="Genomic_DNA"/>
</dbReference>
<dbReference type="STRING" id="1280950.HJO_08552"/>
<dbReference type="RefSeq" id="WP_035616015.1">
    <property type="nucleotide sequence ID" value="NZ_ARYK01000003.1"/>
</dbReference>
<evidence type="ECO:0000313" key="2">
    <source>
        <dbReference type="Proteomes" id="UP000025171"/>
    </source>
</evidence>
<evidence type="ECO:0000313" key="1">
    <source>
        <dbReference type="EMBL" id="KCZ92992.1"/>
    </source>
</evidence>
<reference evidence="1 2" key="1">
    <citation type="journal article" date="2014" name="Antonie Van Leeuwenhoek">
        <title>Hyphomonas beringensis sp. nov. and Hyphomonas chukchiensis sp. nov., isolated from surface seawater of the Bering Sea and Chukchi Sea.</title>
        <authorList>
            <person name="Li C."/>
            <person name="Lai Q."/>
            <person name="Li G."/>
            <person name="Dong C."/>
            <person name="Wang J."/>
            <person name="Liao Y."/>
            <person name="Shao Z."/>
        </authorList>
    </citation>
    <scope>NUCLEOTIDE SEQUENCE [LARGE SCALE GENOMIC DNA]</scope>
    <source>
        <strain evidence="1 2">MHS-2</strain>
    </source>
</reference>
<dbReference type="OrthoDB" id="7624632at2"/>
<organism evidence="1 2">
    <name type="scientific">Hyphomonas johnsonii MHS-2</name>
    <dbReference type="NCBI Taxonomy" id="1280950"/>
    <lineage>
        <taxon>Bacteria</taxon>
        <taxon>Pseudomonadati</taxon>
        <taxon>Pseudomonadota</taxon>
        <taxon>Alphaproteobacteria</taxon>
        <taxon>Hyphomonadales</taxon>
        <taxon>Hyphomonadaceae</taxon>
        <taxon>Hyphomonas</taxon>
    </lineage>
</organism>
<comment type="caution">
    <text evidence="1">The sequence shown here is derived from an EMBL/GenBank/DDBJ whole genome shotgun (WGS) entry which is preliminary data.</text>
</comment>
<sequence length="82" mass="9157">MSCSPRRTATRLRQLRDRTPEQINALLSLMEMQTRQNFVSMLSKSGSLVVVSAAEQDMEGNELLADRLRKALEAASDTETDS</sequence>
<keyword evidence="2" id="KW-1185">Reference proteome</keyword>
<dbReference type="Proteomes" id="UP000025171">
    <property type="component" value="Unassembled WGS sequence"/>
</dbReference>
<proteinExistence type="predicted"/>